<dbReference type="SUPFAM" id="SSF47413">
    <property type="entry name" value="lambda repressor-like DNA-binding domains"/>
    <property type="match status" value="1"/>
</dbReference>
<comment type="caution">
    <text evidence="4">The sequence shown here is derived from an EMBL/GenBank/DDBJ whole genome shotgun (WGS) entry which is preliminary data.</text>
</comment>
<dbReference type="CDD" id="cd00093">
    <property type="entry name" value="HTH_XRE"/>
    <property type="match status" value="1"/>
</dbReference>
<dbReference type="RefSeq" id="WP_133753387.1">
    <property type="nucleotide sequence ID" value="NZ_SOAW01000001.1"/>
</dbReference>
<dbReference type="PROSITE" id="PS50943">
    <property type="entry name" value="HTH_CROC1"/>
    <property type="match status" value="1"/>
</dbReference>
<keyword evidence="5" id="KW-1185">Reference proteome</keyword>
<proteinExistence type="inferred from homology"/>
<dbReference type="EMBL" id="SOAW01000001">
    <property type="protein sequence ID" value="TDT32792.1"/>
    <property type="molecule type" value="Genomic_DNA"/>
</dbReference>
<evidence type="ECO:0000313" key="5">
    <source>
        <dbReference type="Proteomes" id="UP000295371"/>
    </source>
</evidence>
<evidence type="ECO:0000313" key="4">
    <source>
        <dbReference type="EMBL" id="TDT32792.1"/>
    </source>
</evidence>
<accession>A0A4R7J601</accession>
<gene>
    <name evidence="4" type="ORF">CLV29_0381</name>
</gene>
<dbReference type="PANTHER" id="PTHR46797">
    <property type="entry name" value="HTH-TYPE TRANSCRIPTIONAL REGULATOR"/>
    <property type="match status" value="1"/>
</dbReference>
<organism evidence="4 5">
    <name type="scientific">Naumannella halotolerans</name>
    <dbReference type="NCBI Taxonomy" id="993414"/>
    <lineage>
        <taxon>Bacteria</taxon>
        <taxon>Bacillati</taxon>
        <taxon>Actinomycetota</taxon>
        <taxon>Actinomycetes</taxon>
        <taxon>Propionibacteriales</taxon>
        <taxon>Propionibacteriaceae</taxon>
        <taxon>Naumannella</taxon>
    </lineage>
</organism>
<dbReference type="Pfam" id="PF06114">
    <property type="entry name" value="Peptidase_M78"/>
    <property type="match status" value="1"/>
</dbReference>
<dbReference type="Pfam" id="PF13560">
    <property type="entry name" value="HTH_31"/>
    <property type="match status" value="1"/>
</dbReference>
<dbReference type="InterPro" id="IPR050807">
    <property type="entry name" value="TransReg_Diox_bact_type"/>
</dbReference>
<keyword evidence="2" id="KW-0238">DNA-binding</keyword>
<dbReference type="OrthoDB" id="9810578at2"/>
<evidence type="ECO:0000259" key="3">
    <source>
        <dbReference type="PROSITE" id="PS50943"/>
    </source>
</evidence>
<evidence type="ECO:0000256" key="1">
    <source>
        <dbReference type="ARBA" id="ARBA00007227"/>
    </source>
</evidence>
<name>A0A4R7J601_9ACTN</name>
<dbReference type="GO" id="GO:0003677">
    <property type="term" value="F:DNA binding"/>
    <property type="evidence" value="ECO:0007669"/>
    <property type="project" value="UniProtKB-KW"/>
</dbReference>
<dbReference type="AlphaFoldDB" id="A0A4R7J601"/>
<reference evidence="4 5" key="1">
    <citation type="submission" date="2019-03" db="EMBL/GenBank/DDBJ databases">
        <title>Genomic Encyclopedia of Archaeal and Bacterial Type Strains, Phase II (KMG-II): from individual species to whole genera.</title>
        <authorList>
            <person name="Goeker M."/>
        </authorList>
    </citation>
    <scope>NUCLEOTIDE SEQUENCE [LARGE SCALE GENOMIC DNA]</scope>
    <source>
        <strain evidence="4 5">DSM 24323</strain>
    </source>
</reference>
<evidence type="ECO:0000256" key="2">
    <source>
        <dbReference type="ARBA" id="ARBA00023125"/>
    </source>
</evidence>
<dbReference type="SMART" id="SM00530">
    <property type="entry name" value="HTH_XRE"/>
    <property type="match status" value="1"/>
</dbReference>
<dbReference type="Gene3D" id="1.10.260.40">
    <property type="entry name" value="lambda repressor-like DNA-binding domains"/>
    <property type="match status" value="1"/>
</dbReference>
<dbReference type="GO" id="GO:0003700">
    <property type="term" value="F:DNA-binding transcription factor activity"/>
    <property type="evidence" value="ECO:0007669"/>
    <property type="project" value="TreeGrafter"/>
</dbReference>
<protein>
    <submittedName>
        <fullName evidence="4">Putative transcriptional regulator</fullName>
    </submittedName>
</protein>
<dbReference type="InterPro" id="IPR010359">
    <property type="entry name" value="IrrE_HExxH"/>
</dbReference>
<dbReference type="InterPro" id="IPR001387">
    <property type="entry name" value="Cro/C1-type_HTH"/>
</dbReference>
<feature type="domain" description="HTH cro/C1-type" evidence="3">
    <location>
        <begin position="28"/>
        <end position="82"/>
    </location>
</feature>
<dbReference type="Proteomes" id="UP000295371">
    <property type="component" value="Unassembled WGS sequence"/>
</dbReference>
<dbReference type="InterPro" id="IPR010982">
    <property type="entry name" value="Lambda_DNA-bd_dom_sf"/>
</dbReference>
<comment type="similarity">
    <text evidence="1">Belongs to the short-chain fatty acyl-CoA assimilation regulator (ScfR) family.</text>
</comment>
<dbReference type="GO" id="GO:0005829">
    <property type="term" value="C:cytosol"/>
    <property type="evidence" value="ECO:0007669"/>
    <property type="project" value="TreeGrafter"/>
</dbReference>
<dbReference type="PANTHER" id="PTHR46797:SF1">
    <property type="entry name" value="METHYLPHOSPHONATE SYNTHASE"/>
    <property type="match status" value="1"/>
</dbReference>
<sequence length="493" mass="55421">MEQNSWATTDPGPQSAARNTPFELGRRLRHLRKQQGLTLAQAGTIAGVAASHLSLIENGKREARIGTLQRLAAHFGVTLDELTGAEPPNRRAALEIELERMSRSPLATAKNLPKVRIGPRLPMDALEALVAMHRQLERDAEERIATPEEARRANAQLRQDMRRRDNYFPAIEESAAELLQKVGYRRGPLSEHLVNAITQHLGFSLHHVADLPQSTRSVTDLRNRRIYLSRRARHGHDPRYVLLQALGHHVLGHDTPSSYGDFLRQRVETNYFAAALLMPESSCVDLLRDAHKARQLAVEDIRDVFAVSYESAAHRMTNLVTHHLQIPVHFMRVHEGGIIYKAYENDDVAFPTDHTGAIEGQRCCRYWTSRMIFTVPDTFNAYNAYTDTSTGTYWCTARTEHSDQGTFSTCLGVPYVHAKWFRGRETTERSTSRCPDPSCCQAAPDDLRRDWEGQFLPSSSAHTHLLATLPPGAFPGIDEAEVYGFLSRHAGSD</sequence>